<gene>
    <name evidence="3" type="ORF">HNP52_003969</name>
</gene>
<dbReference type="RefSeq" id="WP_184169608.1">
    <property type="nucleotide sequence ID" value="NZ_JACHLN010000004.1"/>
</dbReference>
<feature type="region of interest" description="Disordered" evidence="1">
    <location>
        <begin position="113"/>
        <end position="152"/>
    </location>
</feature>
<dbReference type="EMBL" id="JACHLN010000004">
    <property type="protein sequence ID" value="MBB4840872.1"/>
    <property type="molecule type" value="Genomic_DNA"/>
</dbReference>
<feature type="signal peptide" evidence="2">
    <location>
        <begin position="1"/>
        <end position="26"/>
    </location>
</feature>
<reference evidence="3 4" key="1">
    <citation type="submission" date="2020-08" db="EMBL/GenBank/DDBJ databases">
        <title>Functional genomics of gut bacteria from endangered species of beetles.</title>
        <authorList>
            <person name="Carlos-Shanley C."/>
        </authorList>
    </citation>
    <scope>NUCLEOTIDE SEQUENCE [LARGE SCALE GENOMIC DNA]</scope>
    <source>
        <strain evidence="3 4">S00224</strain>
    </source>
</reference>
<evidence type="ECO:0000256" key="1">
    <source>
        <dbReference type="SAM" id="MobiDB-lite"/>
    </source>
</evidence>
<name>A0A7W7NUF7_9SPHN</name>
<keyword evidence="4" id="KW-1185">Reference proteome</keyword>
<dbReference type="Proteomes" id="UP000575241">
    <property type="component" value="Unassembled WGS sequence"/>
</dbReference>
<accession>A0A7W7NUF7</accession>
<dbReference type="AlphaFoldDB" id="A0A7W7NUF7"/>
<comment type="caution">
    <text evidence="3">The sequence shown here is derived from an EMBL/GenBank/DDBJ whole genome shotgun (WGS) entry which is preliminary data.</text>
</comment>
<sequence>MKSWDKQLFWAAVSALMLTTGNVASAGSASQAAAGFTGRWSQRSSATETVLTSRLKLVPRSGGVGMDTRSVTEYAPVRVDRSMTLEVRPDGSYLWAIQLRKPHGQGCFMTTRQEKKGRLSASGDKVSFSTSGGTQSATNSCTGRTDTAPAPAMSETYTFSRTGNALRLRGTGGVDWTFTGG</sequence>
<evidence type="ECO:0000313" key="3">
    <source>
        <dbReference type="EMBL" id="MBB4840872.1"/>
    </source>
</evidence>
<keyword evidence="2" id="KW-0732">Signal</keyword>
<protein>
    <submittedName>
        <fullName evidence="3">Uncharacterized protein</fullName>
    </submittedName>
</protein>
<feature type="compositionally biased region" description="Polar residues" evidence="1">
    <location>
        <begin position="127"/>
        <end position="145"/>
    </location>
</feature>
<evidence type="ECO:0000313" key="4">
    <source>
        <dbReference type="Proteomes" id="UP000575241"/>
    </source>
</evidence>
<proteinExistence type="predicted"/>
<organism evidence="3 4">
    <name type="scientific">Sphingomonas kyeonggiensis</name>
    <dbReference type="NCBI Taxonomy" id="1268553"/>
    <lineage>
        <taxon>Bacteria</taxon>
        <taxon>Pseudomonadati</taxon>
        <taxon>Pseudomonadota</taxon>
        <taxon>Alphaproteobacteria</taxon>
        <taxon>Sphingomonadales</taxon>
        <taxon>Sphingomonadaceae</taxon>
        <taxon>Sphingomonas</taxon>
    </lineage>
</organism>
<evidence type="ECO:0000256" key="2">
    <source>
        <dbReference type="SAM" id="SignalP"/>
    </source>
</evidence>
<feature type="chain" id="PRO_5031182813" evidence="2">
    <location>
        <begin position="27"/>
        <end position="181"/>
    </location>
</feature>